<reference evidence="1 2" key="1">
    <citation type="submission" date="2024-05" db="EMBL/GenBank/DDBJ databases">
        <authorList>
            <person name="Duchaud E."/>
        </authorList>
    </citation>
    <scope>NUCLEOTIDE SEQUENCE [LARGE SCALE GENOMIC DNA]</scope>
    <source>
        <strain evidence="1">Ena-SAMPLE-TAB-13-05-2024-13:56:06:370-140308</strain>
    </source>
</reference>
<comment type="caution">
    <text evidence="1">The sequence shown here is derived from an EMBL/GenBank/DDBJ whole genome shotgun (WGS) entry which is preliminary data.</text>
</comment>
<organism evidence="1 2">
    <name type="scientific">Tenacibaculum polynesiense</name>
    <dbReference type="NCBI Taxonomy" id="3137857"/>
    <lineage>
        <taxon>Bacteria</taxon>
        <taxon>Pseudomonadati</taxon>
        <taxon>Bacteroidota</taxon>
        <taxon>Flavobacteriia</taxon>
        <taxon>Flavobacteriales</taxon>
        <taxon>Flavobacteriaceae</taxon>
        <taxon>Tenacibaculum</taxon>
    </lineage>
</organism>
<sequence>MNKSNTKYLELMLNRALSDEEVFYSDFVIDYDSNENTSLKTNTDDIMNYWLLPKIINVKMNLTDVCNSLVSAHNEMPLWIKLEVDRNEKLIRLLISKRFRKLKVIQEWHKNNDIPPIIKQ</sequence>
<evidence type="ECO:0000313" key="1">
    <source>
        <dbReference type="EMBL" id="CAL2101700.1"/>
    </source>
</evidence>
<dbReference type="RefSeq" id="WP_348715146.1">
    <property type="nucleotide sequence ID" value="NZ_CAXJIO010000010.1"/>
</dbReference>
<dbReference type="Proteomes" id="UP001497527">
    <property type="component" value="Unassembled WGS sequence"/>
</dbReference>
<keyword evidence="2" id="KW-1185">Reference proteome</keyword>
<gene>
    <name evidence="1" type="ORF">T190423A01A_10263</name>
</gene>
<name>A0ABP1EZP9_9FLAO</name>
<accession>A0ABP1EZP9</accession>
<proteinExistence type="predicted"/>
<dbReference type="EMBL" id="CAXJIO010000010">
    <property type="protein sequence ID" value="CAL2101700.1"/>
    <property type="molecule type" value="Genomic_DNA"/>
</dbReference>
<protein>
    <submittedName>
        <fullName evidence="1">Uncharacterized protein</fullName>
    </submittedName>
</protein>
<evidence type="ECO:0000313" key="2">
    <source>
        <dbReference type="Proteomes" id="UP001497527"/>
    </source>
</evidence>